<dbReference type="EMBL" id="JACGWO010000002">
    <property type="protein sequence ID" value="KAK4434514.1"/>
    <property type="molecule type" value="Genomic_DNA"/>
</dbReference>
<proteinExistence type="predicted"/>
<accession>A0AAE1YQT4</accession>
<dbReference type="Proteomes" id="UP001293254">
    <property type="component" value="Unassembled WGS sequence"/>
</dbReference>
<feature type="compositionally biased region" description="Low complexity" evidence="1">
    <location>
        <begin position="112"/>
        <end position="124"/>
    </location>
</feature>
<gene>
    <name evidence="2" type="ORF">Salat_0614200</name>
</gene>
<reference evidence="2" key="2">
    <citation type="journal article" date="2024" name="Plant">
        <title>Genomic evolution and insights into agronomic trait innovations of Sesamum species.</title>
        <authorList>
            <person name="Miao H."/>
            <person name="Wang L."/>
            <person name="Qu L."/>
            <person name="Liu H."/>
            <person name="Sun Y."/>
            <person name="Le M."/>
            <person name="Wang Q."/>
            <person name="Wei S."/>
            <person name="Zheng Y."/>
            <person name="Lin W."/>
            <person name="Duan Y."/>
            <person name="Cao H."/>
            <person name="Xiong S."/>
            <person name="Wang X."/>
            <person name="Wei L."/>
            <person name="Li C."/>
            <person name="Ma Q."/>
            <person name="Ju M."/>
            <person name="Zhao R."/>
            <person name="Li G."/>
            <person name="Mu C."/>
            <person name="Tian Q."/>
            <person name="Mei H."/>
            <person name="Zhang T."/>
            <person name="Gao T."/>
            <person name="Zhang H."/>
        </authorList>
    </citation>
    <scope>NUCLEOTIDE SEQUENCE</scope>
    <source>
        <strain evidence="2">3651</strain>
    </source>
</reference>
<keyword evidence="3" id="KW-1185">Reference proteome</keyword>
<reference evidence="2" key="1">
    <citation type="submission" date="2020-06" db="EMBL/GenBank/DDBJ databases">
        <authorList>
            <person name="Li T."/>
            <person name="Hu X."/>
            <person name="Zhang T."/>
            <person name="Song X."/>
            <person name="Zhang H."/>
            <person name="Dai N."/>
            <person name="Sheng W."/>
            <person name="Hou X."/>
            <person name="Wei L."/>
        </authorList>
    </citation>
    <scope>NUCLEOTIDE SEQUENCE</scope>
    <source>
        <strain evidence="2">3651</strain>
        <tissue evidence="2">Leaf</tissue>
    </source>
</reference>
<comment type="caution">
    <text evidence="2">The sequence shown here is derived from an EMBL/GenBank/DDBJ whole genome shotgun (WGS) entry which is preliminary data.</text>
</comment>
<feature type="compositionally biased region" description="Polar residues" evidence="1">
    <location>
        <begin position="91"/>
        <end position="111"/>
    </location>
</feature>
<sequence length="367" mass="40056">MSSSMDFGLKLSLTEEEDEGLVVDNLQGSGQSSGKTNNLTLISRLILHRSTNFEALRNIVCPKRYEDDFQDPRESVPFGPWLRASNQSRFGATIPGSQQRNPSPSVWPQFNSGRGSSGRNDSSGGVRGASIFGDFHRYIIGRSVANLQDKNHAQSSDTDLESDTLAGRKIDTILEKELMADLVHGPALPTINNPIPLQDPRDSYLPRDPPSINPTHFLAHVDEPLPNPNIMPTSALCPNNIDPLPVPMHNMPIPNIPPCTDGPTPPLTQPMSNSACMQPPLLLALTEPEPPLLPSPPLTEGLVECISNAYTPTTHRFSSKGDDRDETRNLTALDQYGLKPSGLNQNHAKQKFPSLGRMGHLLTPIAH</sequence>
<organism evidence="2 3">
    <name type="scientific">Sesamum alatum</name>
    <dbReference type="NCBI Taxonomy" id="300844"/>
    <lineage>
        <taxon>Eukaryota</taxon>
        <taxon>Viridiplantae</taxon>
        <taxon>Streptophyta</taxon>
        <taxon>Embryophyta</taxon>
        <taxon>Tracheophyta</taxon>
        <taxon>Spermatophyta</taxon>
        <taxon>Magnoliopsida</taxon>
        <taxon>eudicotyledons</taxon>
        <taxon>Gunneridae</taxon>
        <taxon>Pentapetalae</taxon>
        <taxon>asterids</taxon>
        <taxon>lamiids</taxon>
        <taxon>Lamiales</taxon>
        <taxon>Pedaliaceae</taxon>
        <taxon>Sesamum</taxon>
    </lineage>
</organism>
<protein>
    <submittedName>
        <fullName evidence="2">Uncharacterized protein</fullName>
    </submittedName>
</protein>
<dbReference type="AlphaFoldDB" id="A0AAE1YQT4"/>
<evidence type="ECO:0000313" key="3">
    <source>
        <dbReference type="Proteomes" id="UP001293254"/>
    </source>
</evidence>
<evidence type="ECO:0000256" key="1">
    <source>
        <dbReference type="SAM" id="MobiDB-lite"/>
    </source>
</evidence>
<evidence type="ECO:0000313" key="2">
    <source>
        <dbReference type="EMBL" id="KAK4434514.1"/>
    </source>
</evidence>
<name>A0AAE1YQT4_9LAMI</name>
<feature type="region of interest" description="Disordered" evidence="1">
    <location>
        <begin position="91"/>
        <end position="125"/>
    </location>
</feature>